<name>A6IPD3_RAT</name>
<reference evidence="2 3" key="1">
    <citation type="submission" date="2005-09" db="EMBL/GenBank/DDBJ databases">
        <authorList>
            <person name="Mural R.J."/>
            <person name="Li P.W."/>
            <person name="Adams M.D."/>
            <person name="Amanatides P.G."/>
            <person name="Baden-Tillson H."/>
            <person name="Barnstead M."/>
            <person name="Chin S.H."/>
            <person name="Dew I."/>
            <person name="Evans C.A."/>
            <person name="Ferriera S."/>
            <person name="Flanigan M."/>
            <person name="Fosler C."/>
            <person name="Glodek A."/>
            <person name="Gu Z."/>
            <person name="Holt R.A."/>
            <person name="Jennings D."/>
            <person name="Kraft C.L."/>
            <person name="Lu F."/>
            <person name="Nguyen T."/>
            <person name="Nusskern D.R."/>
            <person name="Pfannkoch C.M."/>
            <person name="Sitter C."/>
            <person name="Sutton G.G."/>
            <person name="Venter J.C."/>
            <person name="Wang Z."/>
            <person name="Woodage T."/>
            <person name="Zheng X.H."/>
            <person name="Zhong F."/>
        </authorList>
    </citation>
    <scope>NUCLEOTIDE SEQUENCE [LARGE SCALE GENOMIC DNA]</scope>
    <source>
        <strain>BN</strain>
        <strain evidence="3">Sprague-Dawley</strain>
    </source>
</reference>
<gene>
    <name evidence="2" type="ORF">rCG_22295</name>
</gene>
<proteinExistence type="predicted"/>
<evidence type="ECO:0000313" key="3">
    <source>
        <dbReference type="Proteomes" id="UP000234681"/>
    </source>
</evidence>
<protein>
    <submittedName>
        <fullName evidence="2">RCG22295</fullName>
    </submittedName>
</protein>
<evidence type="ECO:0000256" key="1">
    <source>
        <dbReference type="SAM" id="MobiDB-lite"/>
    </source>
</evidence>
<accession>A6IPD3</accession>
<feature type="region of interest" description="Disordered" evidence="1">
    <location>
        <begin position="23"/>
        <end position="44"/>
    </location>
</feature>
<dbReference type="EMBL" id="CH473965">
    <property type="protein sequence ID" value="EDL98927.1"/>
    <property type="molecule type" value="Genomic_DNA"/>
</dbReference>
<feature type="compositionally biased region" description="Basic and acidic residues" evidence="1">
    <location>
        <begin position="23"/>
        <end position="32"/>
    </location>
</feature>
<sequence length="44" mass="4786">MLILTANHWAEVRDPCGRARGRIEGAEEDAKPIGRTTVLTNLGP</sequence>
<dbReference type="Proteomes" id="UP000234681">
    <property type="component" value="Chromosome 9"/>
</dbReference>
<organism evidence="2 3">
    <name type="scientific">Rattus norvegicus</name>
    <name type="common">Rat</name>
    <dbReference type="NCBI Taxonomy" id="10116"/>
    <lineage>
        <taxon>Eukaryota</taxon>
        <taxon>Metazoa</taxon>
        <taxon>Chordata</taxon>
        <taxon>Craniata</taxon>
        <taxon>Vertebrata</taxon>
        <taxon>Euteleostomi</taxon>
        <taxon>Mammalia</taxon>
        <taxon>Eutheria</taxon>
        <taxon>Euarchontoglires</taxon>
        <taxon>Glires</taxon>
        <taxon>Rodentia</taxon>
        <taxon>Myomorpha</taxon>
        <taxon>Muroidea</taxon>
        <taxon>Muridae</taxon>
        <taxon>Murinae</taxon>
        <taxon>Rattus</taxon>
    </lineage>
</organism>
<evidence type="ECO:0000313" key="2">
    <source>
        <dbReference type="EMBL" id="EDL98927.1"/>
    </source>
</evidence>
<dbReference type="AlphaFoldDB" id="A6IPD3"/>